<keyword evidence="3" id="KW-0812">Transmembrane</keyword>
<sequence length="561" mass="57548">MTAGGGSPDATGPAAGTGSGDAGTDSQDTNDTADGTAAPGAASTGPGAPDAGVQDADTSAGAGPDGGAGDPDDADGSAGGGPGPDADAGEGADTAAGEGGAADPGATAPGATAATGPTDPGTTAGGTAADPDASEDPGTARTDAADGDTPPPSSRKPGRRDRRGRPGKGGKGGARPSRRRRVARVLALTAAVLLVAVAGTGWWLYQRLDSNIRTDPVTQRELERHEAERPVAVPVARDARNILLIGSDTRGGKGNSKYGQDSGTQRSDTTILLHLAAGGRSATAVSIPRDLMTEIPACRAADGTDREARFAQFNWAYQFGGAACTIRTVEKMTGIRIDHHMIIDFRGFKRMVDAVDGVEVCLDRPVNDTDAHLRLPAGRQTLYGEEALGYVRARKGIGDGSDTSRMGRQQEFLGSLLKKVRSNGVLLDPRRLFPVLDAATSALTTDPGLGSLRKLYSLTQDIRAVPQDRIRFLTVPRQPYALDPNRDELVQPDAEELFRRLRLDQEVPPAGDDGAEEAAEGTAPGDGGSPTPTGRSVPLSATEAMSTTPPGICEQKGQATT</sequence>
<feature type="region of interest" description="Disordered" evidence="2">
    <location>
        <begin position="1"/>
        <end position="180"/>
    </location>
</feature>
<evidence type="ECO:0000313" key="6">
    <source>
        <dbReference type="Proteomes" id="UP000807371"/>
    </source>
</evidence>
<feature type="compositionally biased region" description="Basic residues" evidence="2">
    <location>
        <begin position="156"/>
        <end position="168"/>
    </location>
</feature>
<keyword evidence="3" id="KW-0472">Membrane</keyword>
<comment type="similarity">
    <text evidence="1">Belongs to the LytR/CpsA/Psr (LCP) family.</text>
</comment>
<feature type="compositionally biased region" description="Low complexity" evidence="2">
    <location>
        <begin position="22"/>
        <end position="62"/>
    </location>
</feature>
<comment type="caution">
    <text evidence="5">The sequence shown here is derived from an EMBL/GenBank/DDBJ whole genome shotgun (WGS) entry which is preliminary data.</text>
</comment>
<gene>
    <name evidence="5" type="ORF">IHE55_18450</name>
</gene>
<keyword evidence="6" id="KW-1185">Reference proteome</keyword>
<evidence type="ECO:0000256" key="1">
    <source>
        <dbReference type="ARBA" id="ARBA00006068"/>
    </source>
</evidence>
<dbReference type="InterPro" id="IPR004474">
    <property type="entry name" value="LytR_CpsA_psr"/>
</dbReference>
<dbReference type="PANTHER" id="PTHR33392:SF6">
    <property type="entry name" value="POLYISOPRENYL-TEICHOIC ACID--PEPTIDOGLYCAN TEICHOIC ACID TRANSFERASE TAGU"/>
    <property type="match status" value="1"/>
</dbReference>
<dbReference type="Gene3D" id="3.40.630.190">
    <property type="entry name" value="LCP protein"/>
    <property type="match status" value="1"/>
</dbReference>
<dbReference type="RefSeq" id="WP_197990032.1">
    <property type="nucleotide sequence ID" value="NZ_JACYXC010000001.1"/>
</dbReference>
<evidence type="ECO:0000313" key="5">
    <source>
        <dbReference type="EMBL" id="MBH5336650.1"/>
    </source>
</evidence>
<dbReference type="Proteomes" id="UP000807371">
    <property type="component" value="Unassembled WGS sequence"/>
</dbReference>
<dbReference type="Pfam" id="PF03816">
    <property type="entry name" value="LytR_cpsA_psr"/>
    <property type="match status" value="1"/>
</dbReference>
<dbReference type="InterPro" id="IPR050922">
    <property type="entry name" value="LytR/CpsA/Psr_CW_biosynth"/>
</dbReference>
<evidence type="ECO:0000256" key="3">
    <source>
        <dbReference type="SAM" id="Phobius"/>
    </source>
</evidence>
<proteinExistence type="inferred from homology"/>
<feature type="compositionally biased region" description="Low complexity" evidence="2">
    <location>
        <begin position="84"/>
        <end position="96"/>
    </location>
</feature>
<name>A0ABS0NN72_9ACTN</name>
<protein>
    <submittedName>
        <fullName evidence="5">LCP family protein</fullName>
    </submittedName>
</protein>
<reference evidence="5 6" key="1">
    <citation type="submission" date="2020-09" db="EMBL/GenBank/DDBJ databases">
        <title>Biosynthesis of the nuclear factor of activated T cells inhibitor NFAT-133 and its congeners in Streptomyces pactum.</title>
        <authorList>
            <person name="Zhou W."/>
            <person name="Posri P."/>
            <person name="Abugrain M.E."/>
            <person name="Weisberg A.J."/>
            <person name="Chang J.H."/>
            <person name="Mahmud T."/>
        </authorList>
    </citation>
    <scope>NUCLEOTIDE SEQUENCE [LARGE SCALE GENOMIC DNA]</scope>
    <source>
        <strain evidence="5 6">ATCC 27456</strain>
    </source>
</reference>
<evidence type="ECO:0000256" key="2">
    <source>
        <dbReference type="SAM" id="MobiDB-lite"/>
    </source>
</evidence>
<dbReference type="NCBIfam" id="TIGR00350">
    <property type="entry name" value="lytR_cpsA_psr"/>
    <property type="match status" value="1"/>
</dbReference>
<accession>A0ABS0NN72</accession>
<feature type="compositionally biased region" description="Low complexity" evidence="2">
    <location>
        <begin position="103"/>
        <end position="131"/>
    </location>
</feature>
<feature type="transmembrane region" description="Helical" evidence="3">
    <location>
        <begin position="185"/>
        <end position="205"/>
    </location>
</feature>
<feature type="domain" description="Cell envelope-related transcriptional attenuator" evidence="4">
    <location>
        <begin position="266"/>
        <end position="421"/>
    </location>
</feature>
<feature type="region of interest" description="Disordered" evidence="2">
    <location>
        <begin position="506"/>
        <end position="561"/>
    </location>
</feature>
<dbReference type="PANTHER" id="PTHR33392">
    <property type="entry name" value="POLYISOPRENYL-TEICHOIC ACID--PEPTIDOGLYCAN TEICHOIC ACID TRANSFERASE TAGU"/>
    <property type="match status" value="1"/>
</dbReference>
<dbReference type="EMBL" id="JACYXC010000001">
    <property type="protein sequence ID" value="MBH5336650.1"/>
    <property type="molecule type" value="Genomic_DNA"/>
</dbReference>
<organism evidence="5 6">
    <name type="scientific">Streptomyces pactum</name>
    <dbReference type="NCBI Taxonomy" id="68249"/>
    <lineage>
        <taxon>Bacteria</taxon>
        <taxon>Bacillati</taxon>
        <taxon>Actinomycetota</taxon>
        <taxon>Actinomycetes</taxon>
        <taxon>Kitasatosporales</taxon>
        <taxon>Streptomycetaceae</taxon>
        <taxon>Streptomyces</taxon>
    </lineage>
</organism>
<evidence type="ECO:0000259" key="4">
    <source>
        <dbReference type="Pfam" id="PF03816"/>
    </source>
</evidence>
<keyword evidence="3" id="KW-1133">Transmembrane helix</keyword>
<feature type="region of interest" description="Disordered" evidence="2">
    <location>
        <begin position="246"/>
        <end position="265"/>
    </location>
</feature>